<dbReference type="InterPro" id="IPR036576">
    <property type="entry name" value="WRKY_dom_sf"/>
</dbReference>
<keyword evidence="4" id="KW-0804">Transcription</keyword>
<reference evidence="8 9" key="1">
    <citation type="journal article" date="2018" name="Genome Biol. Evol.">
        <title>Multiple Roots of Fruiting Body Formation in Amoebozoa.</title>
        <authorList>
            <person name="Hillmann F."/>
            <person name="Forbes G."/>
            <person name="Novohradska S."/>
            <person name="Ferling I."/>
            <person name="Riege K."/>
            <person name="Groth M."/>
            <person name="Westermann M."/>
            <person name="Marz M."/>
            <person name="Spaller T."/>
            <person name="Winckler T."/>
            <person name="Schaap P."/>
            <person name="Glockner G."/>
        </authorList>
    </citation>
    <scope>NUCLEOTIDE SEQUENCE [LARGE SCALE GENOMIC DNA]</scope>
    <source>
        <strain evidence="8 9">Jena</strain>
    </source>
</reference>
<evidence type="ECO:0000256" key="5">
    <source>
        <dbReference type="ARBA" id="ARBA00023242"/>
    </source>
</evidence>
<evidence type="ECO:0000256" key="1">
    <source>
        <dbReference type="ARBA" id="ARBA00004123"/>
    </source>
</evidence>
<dbReference type="EMBL" id="MDYQ01000050">
    <property type="protein sequence ID" value="PRP85091.1"/>
    <property type="molecule type" value="Genomic_DNA"/>
</dbReference>
<dbReference type="Proteomes" id="UP000241769">
    <property type="component" value="Unassembled WGS sequence"/>
</dbReference>
<feature type="domain" description="WRKY" evidence="7">
    <location>
        <begin position="231"/>
        <end position="288"/>
    </location>
</feature>
<evidence type="ECO:0000256" key="6">
    <source>
        <dbReference type="SAM" id="MobiDB-lite"/>
    </source>
</evidence>
<dbReference type="SUPFAM" id="SSF118290">
    <property type="entry name" value="WRKY DNA-binding domain"/>
    <property type="match status" value="2"/>
</dbReference>
<feature type="compositionally biased region" description="Basic and acidic residues" evidence="6">
    <location>
        <begin position="159"/>
        <end position="172"/>
    </location>
</feature>
<dbReference type="InParanoid" id="A0A2P6NMA7"/>
<dbReference type="Pfam" id="PF03106">
    <property type="entry name" value="WRKY"/>
    <property type="match status" value="2"/>
</dbReference>
<organism evidence="8 9">
    <name type="scientific">Planoprotostelium fungivorum</name>
    <dbReference type="NCBI Taxonomy" id="1890364"/>
    <lineage>
        <taxon>Eukaryota</taxon>
        <taxon>Amoebozoa</taxon>
        <taxon>Evosea</taxon>
        <taxon>Variosea</taxon>
        <taxon>Cavosteliida</taxon>
        <taxon>Cavosteliaceae</taxon>
        <taxon>Planoprotostelium</taxon>
    </lineage>
</organism>
<dbReference type="InterPro" id="IPR044810">
    <property type="entry name" value="WRKY_plant"/>
</dbReference>
<dbReference type="PROSITE" id="PS50811">
    <property type="entry name" value="WRKY"/>
    <property type="match status" value="2"/>
</dbReference>
<gene>
    <name evidence="8" type="ORF">PROFUN_07162</name>
</gene>
<dbReference type="AlphaFoldDB" id="A0A2P6NMA7"/>
<name>A0A2P6NMA7_9EUKA</name>
<keyword evidence="5" id="KW-0539">Nucleus</keyword>
<evidence type="ECO:0000256" key="3">
    <source>
        <dbReference type="ARBA" id="ARBA00023125"/>
    </source>
</evidence>
<dbReference type="STRING" id="1890364.A0A2P6NMA7"/>
<dbReference type="Gene3D" id="2.20.25.80">
    <property type="entry name" value="WRKY domain"/>
    <property type="match status" value="2"/>
</dbReference>
<keyword evidence="9" id="KW-1185">Reference proteome</keyword>
<evidence type="ECO:0000259" key="7">
    <source>
        <dbReference type="PROSITE" id="PS50811"/>
    </source>
</evidence>
<feature type="region of interest" description="Disordered" evidence="6">
    <location>
        <begin position="97"/>
        <end position="119"/>
    </location>
</feature>
<evidence type="ECO:0000256" key="2">
    <source>
        <dbReference type="ARBA" id="ARBA00023015"/>
    </source>
</evidence>
<dbReference type="GO" id="GO:0005634">
    <property type="term" value="C:nucleus"/>
    <property type="evidence" value="ECO:0007669"/>
    <property type="project" value="UniProtKB-SubCell"/>
</dbReference>
<accession>A0A2P6NMA7</accession>
<comment type="subcellular location">
    <subcellularLocation>
        <location evidence="1">Nucleus</location>
    </subcellularLocation>
</comment>
<feature type="domain" description="WRKY" evidence="7">
    <location>
        <begin position="111"/>
        <end position="175"/>
    </location>
</feature>
<proteinExistence type="predicted"/>
<keyword evidence="3" id="KW-0238">DNA-binding</keyword>
<dbReference type="GO" id="GO:0003700">
    <property type="term" value="F:DNA-binding transcription factor activity"/>
    <property type="evidence" value="ECO:0007669"/>
    <property type="project" value="InterPro"/>
</dbReference>
<evidence type="ECO:0000313" key="8">
    <source>
        <dbReference type="EMBL" id="PRP85091.1"/>
    </source>
</evidence>
<evidence type="ECO:0000256" key="4">
    <source>
        <dbReference type="ARBA" id="ARBA00023163"/>
    </source>
</evidence>
<feature type="compositionally biased region" description="Basic and acidic residues" evidence="6">
    <location>
        <begin position="99"/>
        <end position="110"/>
    </location>
</feature>
<dbReference type="OrthoDB" id="750797at2759"/>
<evidence type="ECO:0000313" key="9">
    <source>
        <dbReference type="Proteomes" id="UP000241769"/>
    </source>
</evidence>
<comment type="caution">
    <text evidence="8">The sequence shown here is derived from an EMBL/GenBank/DDBJ whole genome shotgun (WGS) entry which is preliminary data.</text>
</comment>
<protein>
    <recommendedName>
        <fullName evidence="7">WRKY domain-containing protein</fullName>
    </recommendedName>
</protein>
<dbReference type="GO" id="GO:0043565">
    <property type="term" value="F:sequence-specific DNA binding"/>
    <property type="evidence" value="ECO:0007669"/>
    <property type="project" value="InterPro"/>
</dbReference>
<dbReference type="PANTHER" id="PTHR31221:SF193">
    <property type="entry name" value="WRKY TRANSCRIPTION FACTOR PROTEIN 1-RELATED"/>
    <property type="match status" value="1"/>
</dbReference>
<feature type="region of interest" description="Disordered" evidence="6">
    <location>
        <begin position="159"/>
        <end position="188"/>
    </location>
</feature>
<dbReference type="PANTHER" id="PTHR31221">
    <property type="entry name" value="WRKY TRANSCRIPTION FACTOR PROTEIN 1-RELATED"/>
    <property type="match status" value="1"/>
</dbReference>
<sequence>MFMGQNLRGSMIVMEWMTEGNNTSYHTSSSRCESKIKIRPADSNRRKDVAKAVSELDPHQRTISTVFLCTNFKWFENEPAGQYNTESLSTASVTIQSDSKVDVPDTHSTSDDTTTQDDGYRWRKYGQKQVKGCKYPRSYYRCTFPHCGRRKYVEKTDEGHEQVSYKGPEHSHTIQKSARFNEDRTNRQNVLTGQDLQSQREDGKPSLELNTTAIEGIITRPRLIIQTSVEIDDGHNWQPLRMSVKSFGLYQRDFFTCAHQGCVAKKIVEMREEVQKISYEGDHTHPLFDKKRKRESEVAL</sequence>
<keyword evidence="2" id="KW-0805">Transcription regulation</keyword>
<dbReference type="SMART" id="SM00774">
    <property type="entry name" value="WRKY"/>
    <property type="match status" value="2"/>
</dbReference>
<dbReference type="InterPro" id="IPR003657">
    <property type="entry name" value="WRKY_dom"/>
</dbReference>